<dbReference type="InterPro" id="IPR011583">
    <property type="entry name" value="Chitinase_II/V-like_cat"/>
</dbReference>
<evidence type="ECO:0000256" key="2">
    <source>
        <dbReference type="ARBA" id="ARBA00012729"/>
    </source>
</evidence>
<feature type="signal peptide" evidence="7">
    <location>
        <begin position="1"/>
        <end position="22"/>
    </location>
</feature>
<dbReference type="CDD" id="cd02878">
    <property type="entry name" value="GH18_zymocin_alpha"/>
    <property type="match status" value="1"/>
</dbReference>
<evidence type="ECO:0000256" key="4">
    <source>
        <dbReference type="ARBA" id="ARBA00023026"/>
    </source>
</evidence>
<dbReference type="PANTHER" id="PTHR47700">
    <property type="entry name" value="V CHITINASE, PUTATIVE (AFU_ORTHOLOGUE AFUA_6G13720)-RELATED"/>
    <property type="match status" value="1"/>
</dbReference>
<feature type="chain" id="PRO_5005195616" description="chitinase" evidence="7">
    <location>
        <begin position="23"/>
        <end position="1390"/>
    </location>
</feature>
<keyword evidence="3" id="KW-0147">Chitin-binding</keyword>
<evidence type="ECO:0000256" key="5">
    <source>
        <dbReference type="ARBA" id="ARBA00023295"/>
    </source>
</evidence>
<dbReference type="GO" id="GO:0008061">
    <property type="term" value="F:chitin binding"/>
    <property type="evidence" value="ECO:0007669"/>
    <property type="project" value="UniProtKB-KW"/>
</dbReference>
<feature type="domain" description="LysM" evidence="8">
    <location>
        <begin position="350"/>
        <end position="398"/>
    </location>
</feature>
<dbReference type="InterPro" id="IPR001223">
    <property type="entry name" value="Glyco_hydro18_cat"/>
</dbReference>
<evidence type="ECO:0000313" key="11">
    <source>
        <dbReference type="Proteomes" id="UP000053732"/>
    </source>
</evidence>
<accession>A0A0G4PNI6</accession>
<dbReference type="Gene3D" id="3.10.50.10">
    <property type="match status" value="1"/>
</dbReference>
<dbReference type="Proteomes" id="UP000053732">
    <property type="component" value="Unassembled WGS sequence"/>
</dbReference>
<name>A0A0G4PNI6_PENC3</name>
<feature type="domain" description="GH18" evidence="9">
    <location>
        <begin position="492"/>
        <end position="826"/>
    </location>
</feature>
<evidence type="ECO:0000259" key="9">
    <source>
        <dbReference type="PROSITE" id="PS51910"/>
    </source>
</evidence>
<keyword evidence="11" id="KW-1185">Reference proteome</keyword>
<evidence type="ECO:0000256" key="1">
    <source>
        <dbReference type="ARBA" id="ARBA00008682"/>
    </source>
</evidence>
<protein>
    <recommendedName>
        <fullName evidence="2">chitinase</fullName>
        <ecNumber evidence="2">3.2.1.14</ecNumber>
    </recommendedName>
</protein>
<feature type="region of interest" description="Disordered" evidence="6">
    <location>
        <begin position="308"/>
        <end position="345"/>
    </location>
</feature>
<gene>
    <name evidence="10" type="ORF">PCAMFM013_S023g000194</name>
</gene>
<dbReference type="Gene3D" id="3.20.20.80">
    <property type="entry name" value="Glycosidases"/>
    <property type="match status" value="1"/>
</dbReference>
<dbReference type="SUPFAM" id="SSF54556">
    <property type="entry name" value="Chitinase insertion domain"/>
    <property type="match status" value="1"/>
</dbReference>
<sequence>MQLRAMTGTLAVVGLFVHDAVADTSRAQQAMSVFLSKHPITTRSAAQSQSTPTLENLKVAALASNFSSSQSWDFLREPCPGKCDTLGLNSSDWPAYSHLDRLALCDHPMLLDFALYTPVDGSSGHVSIRGCAANLGVYNTWTASASKCSSSKNTHNVTSSMSLGWDTAGGNGNTVDAVTALQQILAYELVNPAHCNETINFASSGGIAAGVYMGSGLHGQSLLAPVLKDLIQDVMNNGIPETLVAQLCGNSSATYTTGIYISKSGGLTGAQTAVQSWRNGSCLTSLDDTKVWNDISYSMPIHGRKNSSSTILQRRRSRESHIHSREFRTHSGRSHLHARDTASDSDGDCSSYLVQKGDTCDSLATANDITTSDIESYNTNTWGWMGCDDVLAGEYICLSSGWPPMPTIISNAVCGPQVNGTATAPHGTDLTTLNPCPLNACCDVWGQCGTTAEFCTPTNSTTGAPGTAANGTNGCISNCGTDLIQSDAPSEVFNIGYFEGFDLSRPCMRTWIADMDLSSYTHIHMSFATFNSDFSFNISTIEEQMQEFVALTGVKRIITVGGWDFSTDPSSYDLFREAVGSSANRASLVTATISFLNEYDLDGVDWDWEYPGEPDIPGIPADTADSATNFFLFLLELNVAMTAQTPDKTISTTVPSSYWYLKAIPIEAISAVVDYIVIMTYDMHGQWDWNSTYADVGCPAGSCLRSHVNLTETINSLSMITKAGVPSNQVVVGVASYARSFQMTEAGCWDETCTFVGPDSGAVPGSCTNTAGYISNAELAAIIESEDVYTYIDETSNSNIMVWDDTQWAAWMDDDIKAVRKELYAGMNFLGSADWAIDLQTSNDTSGSNSSSESTSCEISIDSSIWSDESPVVTAESGCTIIWPPMPLNHTSTITFPEWTTRLTWWSTSTKTMTFDDSSTLVYHAHSSVVIPTVLSIPPIKTNAIPVWHQVPSAGQTVLYQTSSVLPTPFPVVMTPTVGGTTSVIGGTTTTMSAFSFSSGNVTYATASWIDVYGGTTSVENGTVLVPTTTTVTPHPYPTTTDSTTDSSLNTRTTYRSSATSSGGGGTSSTCVASLTNKCGAGCAPFCISGCPLCPPGTGDTSSGGSDGSGGGSGDDDDSTTSTSTSTETGSYETFGGLASAIAEDEFESATDAATAFEALASADSAIAASIWAGWSTSSSNTATTTGTATTKATGTAGTATATTTAADSSSTLGCYIYQDPDSGTSGSYCECPGYEGTLPQLTGSASPCSYTSLPTTTSKAATTTGATVPYPYTFTDLYGVVVACESETSLNIAGYAITECAGSSTTEKEVTITVTEVVTTSALSNLCTGGGYYACVLDIENFGLAACPESPSALKKCEDSVFENAQLLCETRCVYTSSTYTTTYATLAP</sequence>
<dbReference type="SMART" id="SM00257">
    <property type="entry name" value="LysM"/>
    <property type="match status" value="1"/>
</dbReference>
<feature type="compositionally biased region" description="Low complexity" evidence="6">
    <location>
        <begin position="1029"/>
        <end position="1061"/>
    </location>
</feature>
<feature type="region of interest" description="Disordered" evidence="6">
    <location>
        <begin position="1029"/>
        <end position="1068"/>
    </location>
</feature>
<dbReference type="SUPFAM" id="SSF57016">
    <property type="entry name" value="Plant lectins/antimicrobial peptides"/>
    <property type="match status" value="1"/>
</dbReference>
<dbReference type="Pfam" id="PF00704">
    <property type="entry name" value="Glyco_hydro_18"/>
    <property type="match status" value="1"/>
</dbReference>
<reference evidence="10 11" key="1">
    <citation type="journal article" date="2014" name="Nat. Commun.">
        <title>Multiple recent horizontal transfers of a large genomic region in cheese making fungi.</title>
        <authorList>
            <person name="Cheeseman K."/>
            <person name="Ropars J."/>
            <person name="Renault P."/>
            <person name="Dupont J."/>
            <person name="Gouzy J."/>
            <person name="Branca A."/>
            <person name="Abraham A.L."/>
            <person name="Ceppi M."/>
            <person name="Conseiller E."/>
            <person name="Debuchy R."/>
            <person name="Malagnac F."/>
            <person name="Goarin A."/>
            <person name="Silar P."/>
            <person name="Lacoste S."/>
            <person name="Sallet E."/>
            <person name="Bensimon A."/>
            <person name="Giraud T."/>
            <person name="Brygoo Y."/>
        </authorList>
    </citation>
    <scope>NUCLEOTIDE SEQUENCE [LARGE SCALE GENOMIC DNA]</scope>
    <source>
        <strain evidence="11">FM 013</strain>
    </source>
</reference>
<evidence type="ECO:0000256" key="7">
    <source>
        <dbReference type="SAM" id="SignalP"/>
    </source>
</evidence>
<dbReference type="SUPFAM" id="SSF51445">
    <property type="entry name" value="(Trans)glycosidases"/>
    <property type="match status" value="1"/>
</dbReference>
<dbReference type="STRING" id="1429867.A0A0G4PNI6"/>
<feature type="region of interest" description="Disordered" evidence="6">
    <location>
        <begin position="1098"/>
        <end position="1132"/>
    </location>
</feature>
<feature type="compositionally biased region" description="Low complexity" evidence="6">
    <location>
        <begin position="1120"/>
        <end position="1131"/>
    </location>
</feature>
<dbReference type="CDD" id="cd00035">
    <property type="entry name" value="ChtBD1"/>
    <property type="match status" value="1"/>
</dbReference>
<dbReference type="InterPro" id="IPR018392">
    <property type="entry name" value="LysM"/>
</dbReference>
<keyword evidence="5" id="KW-0326">Glycosidase</keyword>
<dbReference type="PANTHER" id="PTHR47700:SF2">
    <property type="entry name" value="CHITINASE"/>
    <property type="match status" value="1"/>
</dbReference>
<dbReference type="SUPFAM" id="SSF54106">
    <property type="entry name" value="LysM domain"/>
    <property type="match status" value="1"/>
</dbReference>
<dbReference type="EC" id="3.2.1.14" evidence="2"/>
<evidence type="ECO:0000313" key="10">
    <source>
        <dbReference type="EMBL" id="CRL27736.1"/>
    </source>
</evidence>
<dbReference type="InterPro" id="IPR053214">
    <property type="entry name" value="LysM12-like"/>
</dbReference>
<dbReference type="PROSITE" id="PS51782">
    <property type="entry name" value="LYSM"/>
    <property type="match status" value="1"/>
</dbReference>
<dbReference type="InterPro" id="IPR017853">
    <property type="entry name" value="GH"/>
</dbReference>
<dbReference type="GO" id="GO:0005975">
    <property type="term" value="P:carbohydrate metabolic process"/>
    <property type="evidence" value="ECO:0007669"/>
    <property type="project" value="InterPro"/>
</dbReference>
<dbReference type="PROSITE" id="PS51910">
    <property type="entry name" value="GH18_2"/>
    <property type="match status" value="1"/>
</dbReference>
<dbReference type="CDD" id="cd00118">
    <property type="entry name" value="LysM"/>
    <property type="match status" value="1"/>
</dbReference>
<dbReference type="GO" id="GO:0008843">
    <property type="term" value="F:endochitinase activity"/>
    <property type="evidence" value="ECO:0007669"/>
    <property type="project" value="UniProtKB-EC"/>
</dbReference>
<feature type="compositionally biased region" description="Basic and acidic residues" evidence="6">
    <location>
        <begin position="319"/>
        <end position="329"/>
    </location>
</feature>
<dbReference type="Gene3D" id="3.30.60.10">
    <property type="entry name" value="Endochitinase-like"/>
    <property type="match status" value="1"/>
</dbReference>
<keyword evidence="10" id="KW-0378">Hydrolase</keyword>
<dbReference type="EMBL" id="HG793156">
    <property type="protein sequence ID" value="CRL27736.1"/>
    <property type="molecule type" value="Genomic_DNA"/>
</dbReference>
<keyword evidence="7" id="KW-0732">Signal</keyword>
<dbReference type="InterPro" id="IPR036779">
    <property type="entry name" value="LysM_dom_sf"/>
</dbReference>
<dbReference type="Pfam" id="PF01476">
    <property type="entry name" value="LysM"/>
    <property type="match status" value="1"/>
</dbReference>
<organism evidence="10 11">
    <name type="scientific">Penicillium camemberti (strain FM 013)</name>
    <dbReference type="NCBI Taxonomy" id="1429867"/>
    <lineage>
        <taxon>Eukaryota</taxon>
        <taxon>Fungi</taxon>
        <taxon>Dikarya</taxon>
        <taxon>Ascomycota</taxon>
        <taxon>Pezizomycotina</taxon>
        <taxon>Eurotiomycetes</taxon>
        <taxon>Eurotiomycetidae</taxon>
        <taxon>Eurotiales</taxon>
        <taxon>Aspergillaceae</taxon>
        <taxon>Penicillium</taxon>
    </lineage>
</organism>
<dbReference type="InterPro" id="IPR036861">
    <property type="entry name" value="Endochitinase-like_sf"/>
</dbReference>
<dbReference type="InterPro" id="IPR029070">
    <property type="entry name" value="Chitinase_insertion_sf"/>
</dbReference>
<evidence type="ECO:0000256" key="6">
    <source>
        <dbReference type="SAM" id="MobiDB-lite"/>
    </source>
</evidence>
<keyword evidence="4" id="KW-0843">Virulence</keyword>
<comment type="similarity">
    <text evidence="1">Belongs to the glycosyl hydrolase 18 family. Chitinase class V subfamily.</text>
</comment>
<dbReference type="Gene3D" id="3.10.350.10">
    <property type="entry name" value="LysM domain"/>
    <property type="match status" value="1"/>
</dbReference>
<feature type="region of interest" description="Disordered" evidence="6">
    <location>
        <begin position="1177"/>
        <end position="1197"/>
    </location>
</feature>
<evidence type="ECO:0000256" key="3">
    <source>
        <dbReference type="ARBA" id="ARBA00022669"/>
    </source>
</evidence>
<dbReference type="SMART" id="SM00636">
    <property type="entry name" value="Glyco_18"/>
    <property type="match status" value="1"/>
</dbReference>
<evidence type="ECO:0000259" key="8">
    <source>
        <dbReference type="PROSITE" id="PS51782"/>
    </source>
</evidence>
<proteinExistence type="inferred from homology"/>